<evidence type="ECO:0000256" key="3">
    <source>
        <dbReference type="ARBA" id="ARBA00022723"/>
    </source>
</evidence>
<evidence type="ECO:0000256" key="12">
    <source>
        <dbReference type="PROSITE-ProRule" id="PRU00094"/>
    </source>
</evidence>
<accession>A0A6P8D1Q6</accession>
<dbReference type="Pfam" id="PF00320">
    <property type="entry name" value="GATA"/>
    <property type="match status" value="1"/>
</dbReference>
<keyword evidence="9 11" id="KW-0804">Transcription</keyword>
<dbReference type="GO" id="GO:0045893">
    <property type="term" value="P:positive regulation of DNA-templated transcription"/>
    <property type="evidence" value="ECO:0007669"/>
    <property type="project" value="InterPro"/>
</dbReference>
<dbReference type="PROSITE" id="PS50114">
    <property type="entry name" value="GATA_ZN_FINGER_2"/>
    <property type="match status" value="1"/>
</dbReference>
<dbReference type="PROSITE" id="PS00344">
    <property type="entry name" value="GATA_ZN_FINGER_1"/>
    <property type="match status" value="1"/>
</dbReference>
<dbReference type="FunFam" id="3.30.50.10:FF:000018">
    <property type="entry name" value="GATA transcription factor"/>
    <property type="match status" value="1"/>
</dbReference>
<evidence type="ECO:0000256" key="8">
    <source>
        <dbReference type="ARBA" id="ARBA00023159"/>
    </source>
</evidence>
<evidence type="ECO:0000256" key="10">
    <source>
        <dbReference type="ARBA" id="ARBA00023242"/>
    </source>
</evidence>
<dbReference type="InterPro" id="IPR016679">
    <property type="entry name" value="TF_GATA_pln"/>
</dbReference>
<dbReference type="InterPro" id="IPR051140">
    <property type="entry name" value="GATA_TF"/>
</dbReference>
<name>A0A6P8D1Q6_PUNGR</name>
<dbReference type="RefSeq" id="XP_031391032.1">
    <property type="nucleotide sequence ID" value="XM_031535172.1"/>
</dbReference>
<dbReference type="Proteomes" id="UP000515151">
    <property type="component" value="Chromosome 4"/>
</dbReference>
<evidence type="ECO:0000256" key="11">
    <source>
        <dbReference type="PIRNR" id="PIRNR016992"/>
    </source>
</evidence>
<dbReference type="PIRSF" id="PIRSF016992">
    <property type="entry name" value="TF_GATA_plant"/>
    <property type="match status" value="1"/>
</dbReference>
<keyword evidence="3" id="KW-0479">Metal-binding</keyword>
<dbReference type="SMART" id="SM00401">
    <property type="entry name" value="ZnF_GATA"/>
    <property type="match status" value="1"/>
</dbReference>
<feature type="compositionally biased region" description="Low complexity" evidence="13">
    <location>
        <begin position="184"/>
        <end position="201"/>
    </location>
</feature>
<evidence type="ECO:0000256" key="1">
    <source>
        <dbReference type="ARBA" id="ARBA00004123"/>
    </source>
</evidence>
<dbReference type="OrthoDB" id="2162994at2759"/>
<evidence type="ECO:0000256" key="13">
    <source>
        <dbReference type="SAM" id="MobiDB-lite"/>
    </source>
</evidence>
<feature type="region of interest" description="Disordered" evidence="13">
    <location>
        <begin position="163"/>
        <end position="201"/>
    </location>
</feature>
<sequence length="307" mass="33465">MECMAAALKPSLRGEMVASAYLMGQHSAREDSWFAGLGGGVTAVAGEDFSVDDLLDFSNGELEGGEEGEEKESLSVSSADGIDDDNNSNSGSFSCTGSSDDSESILAGGLAVPDDDIAQLEWVSRFVDDSLSEFPLLYPTPKWKTENDVSKIRFQPVFLKPPRFPSPVPVKTRSKRPRTAKQPSTSPQLSESSSTSSCSTWSSSSMECLLTIPRRPEGKRIKKTKHTVQTGSVLFQRKCSHCGVQKTPQWRAGPLGAKTLCNACGVRYKSGRLFPEYRPACSPTFSVEIHSNSHRKVLEMRRKKDVA</sequence>
<evidence type="ECO:0000256" key="6">
    <source>
        <dbReference type="ARBA" id="ARBA00023015"/>
    </source>
</evidence>
<comment type="similarity">
    <text evidence="2 11">Belongs to the type IV zinc-finger family. Class A subfamily.</text>
</comment>
<evidence type="ECO:0000256" key="4">
    <source>
        <dbReference type="ARBA" id="ARBA00022771"/>
    </source>
</evidence>
<keyword evidence="7 11" id="KW-0238">DNA-binding</keyword>
<evidence type="ECO:0000256" key="7">
    <source>
        <dbReference type="ARBA" id="ARBA00023125"/>
    </source>
</evidence>
<comment type="function">
    <text evidence="11">Transcriptional activator that specifically binds 5'-GATA-3' or 5'-GAT-3' motifs within gene promoters.</text>
</comment>
<dbReference type="InterPro" id="IPR000679">
    <property type="entry name" value="Znf_GATA"/>
</dbReference>
<dbReference type="AlphaFoldDB" id="A0A6P8D1Q6"/>
<dbReference type="CDD" id="cd00202">
    <property type="entry name" value="ZnF_GATA"/>
    <property type="match status" value="1"/>
</dbReference>
<organism evidence="15 17">
    <name type="scientific">Punica granatum</name>
    <name type="common">Pomegranate</name>
    <dbReference type="NCBI Taxonomy" id="22663"/>
    <lineage>
        <taxon>Eukaryota</taxon>
        <taxon>Viridiplantae</taxon>
        <taxon>Streptophyta</taxon>
        <taxon>Embryophyta</taxon>
        <taxon>Tracheophyta</taxon>
        <taxon>Spermatophyta</taxon>
        <taxon>Magnoliopsida</taxon>
        <taxon>eudicotyledons</taxon>
        <taxon>Gunneridae</taxon>
        <taxon>Pentapetalae</taxon>
        <taxon>rosids</taxon>
        <taxon>malvids</taxon>
        <taxon>Myrtales</taxon>
        <taxon>Lythraceae</taxon>
        <taxon>Punica</taxon>
    </lineage>
</organism>
<feature type="region of interest" description="Disordered" evidence="13">
    <location>
        <begin position="58"/>
        <end position="107"/>
    </location>
</feature>
<dbReference type="GO" id="GO:0008270">
    <property type="term" value="F:zinc ion binding"/>
    <property type="evidence" value="ECO:0007669"/>
    <property type="project" value="UniProtKB-KW"/>
</dbReference>
<keyword evidence="15" id="KW-1185">Reference proteome</keyword>
<dbReference type="GeneID" id="116203442"/>
<reference evidence="16 17" key="2">
    <citation type="submission" date="2025-04" db="UniProtKB">
        <authorList>
            <consortium name="RefSeq"/>
        </authorList>
    </citation>
    <scope>IDENTIFICATION</scope>
    <source>
        <tissue evidence="16 17">Leaf</tissue>
    </source>
</reference>
<evidence type="ECO:0000313" key="16">
    <source>
        <dbReference type="RefSeq" id="XP_031391030.1"/>
    </source>
</evidence>
<dbReference type="PANTHER" id="PTHR45658">
    <property type="entry name" value="GATA TRANSCRIPTION FACTOR"/>
    <property type="match status" value="1"/>
</dbReference>
<dbReference type="GO" id="GO:0030154">
    <property type="term" value="P:cell differentiation"/>
    <property type="evidence" value="ECO:0007669"/>
    <property type="project" value="TreeGrafter"/>
</dbReference>
<evidence type="ECO:0000259" key="14">
    <source>
        <dbReference type="PROSITE" id="PS50114"/>
    </source>
</evidence>
<reference evidence="15" key="1">
    <citation type="journal article" date="2020" name="Plant Biotechnol. J.">
        <title>The pomegranate (Punica granatum L.) draft genome dissects genetic divergence between soft- and hard-seeded cultivars.</title>
        <authorList>
            <person name="Luo X."/>
            <person name="Li H."/>
            <person name="Wu Z."/>
            <person name="Yao W."/>
            <person name="Zhao P."/>
            <person name="Cao D."/>
            <person name="Yu H."/>
            <person name="Li K."/>
            <person name="Poudel K."/>
            <person name="Zhao D."/>
            <person name="Zhang F."/>
            <person name="Xia X."/>
            <person name="Chen L."/>
            <person name="Wang Q."/>
            <person name="Jing D."/>
            <person name="Cao S."/>
        </authorList>
    </citation>
    <scope>NUCLEOTIDE SEQUENCE [LARGE SCALE GENOMIC DNA]</scope>
</reference>
<dbReference type="GO" id="GO:0005634">
    <property type="term" value="C:nucleus"/>
    <property type="evidence" value="ECO:0007669"/>
    <property type="project" value="UniProtKB-SubCell"/>
</dbReference>
<proteinExistence type="inferred from homology"/>
<evidence type="ECO:0000256" key="2">
    <source>
        <dbReference type="ARBA" id="ARBA00005694"/>
    </source>
</evidence>
<evidence type="ECO:0000256" key="5">
    <source>
        <dbReference type="ARBA" id="ARBA00022833"/>
    </source>
</evidence>
<feature type="compositionally biased region" description="Low complexity" evidence="13">
    <location>
        <begin position="87"/>
        <end position="99"/>
    </location>
</feature>
<keyword evidence="5" id="KW-0862">Zinc</keyword>
<evidence type="ECO:0000313" key="17">
    <source>
        <dbReference type="RefSeq" id="XP_031391032.1"/>
    </source>
</evidence>
<keyword evidence="6 11" id="KW-0805">Transcription regulation</keyword>
<gene>
    <name evidence="16 17" type="primary">LOC116203442</name>
</gene>
<keyword evidence="4 12" id="KW-0863">Zinc-finger</keyword>
<dbReference type="GO" id="GO:0043565">
    <property type="term" value="F:sequence-specific DNA binding"/>
    <property type="evidence" value="ECO:0007669"/>
    <property type="project" value="InterPro"/>
</dbReference>
<dbReference type="RefSeq" id="XP_031391030.1">
    <property type="nucleotide sequence ID" value="XM_031535170.1"/>
</dbReference>
<evidence type="ECO:0000313" key="15">
    <source>
        <dbReference type="Proteomes" id="UP000515151"/>
    </source>
</evidence>
<dbReference type="SUPFAM" id="SSF57716">
    <property type="entry name" value="Glucocorticoid receptor-like (DNA-binding domain)"/>
    <property type="match status" value="1"/>
</dbReference>
<keyword evidence="10 11" id="KW-0539">Nucleus</keyword>
<protein>
    <recommendedName>
        <fullName evidence="11">GATA transcription factor</fullName>
    </recommendedName>
</protein>
<keyword evidence="8 11" id="KW-0010">Activator</keyword>
<dbReference type="PANTHER" id="PTHR45658:SF41">
    <property type="entry name" value="GATA TRANSCRIPTION FACTOR 3"/>
    <property type="match status" value="1"/>
</dbReference>
<evidence type="ECO:0000256" key="9">
    <source>
        <dbReference type="ARBA" id="ARBA00023163"/>
    </source>
</evidence>
<comment type="subcellular location">
    <subcellularLocation>
        <location evidence="1 11">Nucleus</location>
    </subcellularLocation>
</comment>
<dbReference type="Gene3D" id="3.30.50.10">
    <property type="entry name" value="Erythroid Transcription Factor GATA-1, subunit A"/>
    <property type="match status" value="1"/>
</dbReference>
<feature type="domain" description="GATA-type" evidence="14">
    <location>
        <begin position="237"/>
        <end position="269"/>
    </location>
</feature>
<dbReference type="InterPro" id="IPR013088">
    <property type="entry name" value="Znf_NHR/GATA"/>
</dbReference>